<evidence type="ECO:0008006" key="5">
    <source>
        <dbReference type="Google" id="ProtNLM"/>
    </source>
</evidence>
<sequence length="518" mass="56373">MTDQSRLRYVKHRPRVFIVSDISNEPDDAQSMVRLLTYANELDIQGLVACTSCWMRTRVHPEDMHSIVSAYARVVDNLNAHVHPANPYPAAEYLASNIKSGPPVYGRQALAEDYPLSEGAQLLIDRADASDQPLWVLSWGGVNVLAQALKHVQETRPVAAAQAFRAKLRVYTISDQDDCGAWIRVTFPDVLYICSLHAWGEYGNATWTGISGDLLMKSLDAGGPDTSLVSKEWLATNIQQSGSPLGAVYPDVSFIMEGDTPTFLYLIPNGLGVPEQPSWGSWGGRYGLVDLGGSSRHYADTRDAVVGKDGATHLSGKASIWRWREAYQNDFAARMRWTLSPERSGVNHAPVVSVNDSGPGAEAYYIDAEAGSEVILDASASYDPDEEDRLEFAWYHYKEPTTTGSLVHWPAVPDVEFVPTLAAAAGAGAIVKVTIPPPEKCAVDILTGQPLPKGQVLHFILSVRDDGTPRLTTYKRVVVQVTNHQGRGGRDLGGKVFDTVTEAMGHSTGQETLAATGQ</sequence>
<dbReference type="RefSeq" id="XP_046011304.1">
    <property type="nucleotide sequence ID" value="XM_046150155.1"/>
</dbReference>
<reference evidence="3" key="1">
    <citation type="journal article" date="2021" name="Nat. Commun.">
        <title>Genetic determinants of endophytism in the Arabidopsis root mycobiome.</title>
        <authorList>
            <person name="Mesny F."/>
            <person name="Miyauchi S."/>
            <person name="Thiergart T."/>
            <person name="Pickel B."/>
            <person name="Atanasova L."/>
            <person name="Karlsson M."/>
            <person name="Huettel B."/>
            <person name="Barry K.W."/>
            <person name="Haridas S."/>
            <person name="Chen C."/>
            <person name="Bauer D."/>
            <person name="Andreopoulos W."/>
            <person name="Pangilinan J."/>
            <person name="LaButti K."/>
            <person name="Riley R."/>
            <person name="Lipzen A."/>
            <person name="Clum A."/>
            <person name="Drula E."/>
            <person name="Henrissat B."/>
            <person name="Kohler A."/>
            <person name="Grigoriev I.V."/>
            <person name="Martin F.M."/>
            <person name="Hacquard S."/>
        </authorList>
    </citation>
    <scope>NUCLEOTIDE SEQUENCE</scope>
    <source>
        <strain evidence="3">MPI-CAGE-CH-0230</strain>
    </source>
</reference>
<feature type="domain" description="Cellulose-binding Sde182 nucleoside hydrolase-like" evidence="1">
    <location>
        <begin position="15"/>
        <end position="286"/>
    </location>
</feature>
<dbReference type="GO" id="GO:0016799">
    <property type="term" value="F:hydrolase activity, hydrolyzing N-glycosyl compounds"/>
    <property type="evidence" value="ECO:0007669"/>
    <property type="project" value="InterPro"/>
</dbReference>
<protein>
    <recommendedName>
        <fullName evidence="5">Cellulose-binding protein</fullName>
    </recommendedName>
</protein>
<dbReference type="EMBL" id="JAGTJQ010000006">
    <property type="protein sequence ID" value="KAH7029016.1"/>
    <property type="molecule type" value="Genomic_DNA"/>
</dbReference>
<proteinExistence type="predicted"/>
<organism evidence="3 4">
    <name type="scientific">Microdochium trichocladiopsis</name>
    <dbReference type="NCBI Taxonomy" id="1682393"/>
    <lineage>
        <taxon>Eukaryota</taxon>
        <taxon>Fungi</taxon>
        <taxon>Dikarya</taxon>
        <taxon>Ascomycota</taxon>
        <taxon>Pezizomycotina</taxon>
        <taxon>Sordariomycetes</taxon>
        <taxon>Xylariomycetidae</taxon>
        <taxon>Xylariales</taxon>
        <taxon>Microdochiaceae</taxon>
        <taxon>Microdochium</taxon>
    </lineage>
</organism>
<dbReference type="InterPro" id="IPR011483">
    <property type="entry name" value="Sde182_NH-like"/>
</dbReference>
<gene>
    <name evidence="3" type="ORF">B0I36DRAFT_245444</name>
</gene>
<dbReference type="Proteomes" id="UP000756346">
    <property type="component" value="Unassembled WGS sequence"/>
</dbReference>
<dbReference type="InterPro" id="IPR036452">
    <property type="entry name" value="Ribo_hydro-like"/>
</dbReference>
<evidence type="ECO:0000313" key="4">
    <source>
        <dbReference type="Proteomes" id="UP000756346"/>
    </source>
</evidence>
<evidence type="ECO:0000259" key="1">
    <source>
        <dbReference type="Pfam" id="PF07632"/>
    </source>
</evidence>
<keyword evidence="4" id="KW-1185">Reference proteome</keyword>
<dbReference type="AlphaFoldDB" id="A0A9P8Y6F7"/>
<dbReference type="GeneID" id="70179701"/>
<evidence type="ECO:0000313" key="3">
    <source>
        <dbReference type="EMBL" id="KAH7029016.1"/>
    </source>
</evidence>
<name>A0A9P8Y6F7_9PEZI</name>
<comment type="caution">
    <text evidence="3">The sequence shown here is derived from an EMBL/GenBank/DDBJ whole genome shotgun (WGS) entry which is preliminary data.</text>
</comment>
<dbReference type="Pfam" id="PF21027">
    <property type="entry name" value="Sde0182_C"/>
    <property type="match status" value="1"/>
</dbReference>
<dbReference type="Gene3D" id="2.60.40.10">
    <property type="entry name" value="Immunoglobulins"/>
    <property type="match status" value="1"/>
</dbReference>
<accession>A0A9P8Y6F7</accession>
<dbReference type="Pfam" id="PF07632">
    <property type="entry name" value="Sde182_NH-like"/>
    <property type="match status" value="1"/>
</dbReference>
<dbReference type="InterPro" id="IPR013783">
    <property type="entry name" value="Ig-like_fold"/>
</dbReference>
<feature type="domain" description="Cellulose-binding Sde182 C-terminal" evidence="2">
    <location>
        <begin position="373"/>
        <end position="481"/>
    </location>
</feature>
<dbReference type="InterPro" id="IPR048527">
    <property type="entry name" value="Sde182_C"/>
</dbReference>
<dbReference type="OrthoDB" id="3592035at2759"/>
<dbReference type="Gene3D" id="3.90.245.10">
    <property type="entry name" value="Ribonucleoside hydrolase-like"/>
    <property type="match status" value="1"/>
</dbReference>
<evidence type="ECO:0000259" key="2">
    <source>
        <dbReference type="Pfam" id="PF21027"/>
    </source>
</evidence>